<evidence type="ECO:0000256" key="8">
    <source>
        <dbReference type="SAM" id="Phobius"/>
    </source>
</evidence>
<evidence type="ECO:0000256" key="1">
    <source>
        <dbReference type="ARBA" id="ARBA00004141"/>
    </source>
</evidence>
<dbReference type="InterPro" id="IPR003663">
    <property type="entry name" value="Sugar/inositol_transpt"/>
</dbReference>
<dbReference type="SUPFAM" id="SSF103473">
    <property type="entry name" value="MFS general substrate transporter"/>
    <property type="match status" value="1"/>
</dbReference>
<dbReference type="GO" id="GO:0016020">
    <property type="term" value="C:membrane"/>
    <property type="evidence" value="ECO:0007669"/>
    <property type="project" value="UniProtKB-SubCell"/>
</dbReference>
<protein>
    <recommendedName>
        <fullName evidence="9">Major facilitator superfamily (MFS) profile domain-containing protein</fullName>
    </recommendedName>
</protein>
<dbReference type="OrthoDB" id="6612291at2759"/>
<evidence type="ECO:0000256" key="7">
    <source>
        <dbReference type="RuleBase" id="RU003346"/>
    </source>
</evidence>
<dbReference type="InterPro" id="IPR020846">
    <property type="entry name" value="MFS_dom"/>
</dbReference>
<feature type="transmembrane region" description="Helical" evidence="8">
    <location>
        <begin position="86"/>
        <end position="104"/>
    </location>
</feature>
<feature type="transmembrane region" description="Helical" evidence="8">
    <location>
        <begin position="266"/>
        <end position="287"/>
    </location>
</feature>
<feature type="transmembrane region" description="Helical" evidence="8">
    <location>
        <begin position="331"/>
        <end position="354"/>
    </location>
</feature>
<evidence type="ECO:0000256" key="4">
    <source>
        <dbReference type="ARBA" id="ARBA00022692"/>
    </source>
</evidence>
<evidence type="ECO:0000256" key="3">
    <source>
        <dbReference type="ARBA" id="ARBA00022448"/>
    </source>
</evidence>
<dbReference type="NCBIfam" id="TIGR00879">
    <property type="entry name" value="SP"/>
    <property type="match status" value="1"/>
</dbReference>
<dbReference type="InterPro" id="IPR005829">
    <property type="entry name" value="Sugar_transporter_CS"/>
</dbReference>
<dbReference type="PROSITE" id="PS00217">
    <property type="entry name" value="SUGAR_TRANSPORT_2"/>
    <property type="match status" value="1"/>
</dbReference>
<feature type="transmembrane region" description="Helical" evidence="8">
    <location>
        <begin position="307"/>
        <end position="324"/>
    </location>
</feature>
<keyword evidence="11" id="KW-1185">Reference proteome</keyword>
<feature type="transmembrane region" description="Helical" evidence="8">
    <location>
        <begin position="110"/>
        <end position="131"/>
    </location>
</feature>
<evidence type="ECO:0000313" key="11">
    <source>
        <dbReference type="Proteomes" id="UP000054342"/>
    </source>
</evidence>
<sequence length="506" mass="55140">MSDHSKSLYSTWVALFLSIGSIACAYYTVIPATTSAQPSFVTYMGLDTASNATQLVGAVSGVYIAGCLIGSVLSSQATDSLGRRKSLSLASALAVLGGALQAGASNIGMFIAARLIAGFGIGALFALVPLFQSEIAPPKSRGLIVGTHGIMISLGTILPSWIGYGFYFVNANGTQWRLPLAIQCIFPLALALGVWFMPESPRWLITKDRHDDALKSLIRLHRSKHDCDNTFAHKEYLQIRAQHDEDEKERVSWIQMITVPTYRRRVGVAVFVMIGSQMTATLLVSVYNPVLYGSLGYGVPKQLMFTGIWANFTIIGNTICAFTVDRMGRVLALKIGWVGDACAMIGMVVSLAMFEKSGSHSAAIAAIFFLYLHIIMYATFVDATTYIYTTEIFPNNMRGKGMSIAIGSYFLILVVQLDTAPTAFANIGWRIILIYLCCLLAFIPFIWLVCPETKGQSLEEVGLIFGDRHVRVALDGPELSPEQALEISEKLVLPNVNRAECEHVEG</sequence>
<dbReference type="InterPro" id="IPR005828">
    <property type="entry name" value="MFS_sugar_transport-like"/>
</dbReference>
<feature type="transmembrane region" description="Helical" evidence="8">
    <location>
        <begin position="12"/>
        <end position="32"/>
    </location>
</feature>
<dbReference type="PROSITE" id="PS51257">
    <property type="entry name" value="PROKAR_LIPOPROTEIN"/>
    <property type="match status" value="1"/>
</dbReference>
<keyword evidence="3 7" id="KW-0813">Transport</keyword>
<dbReference type="PANTHER" id="PTHR48022">
    <property type="entry name" value="PLASTIDIC GLUCOSE TRANSPORTER 4"/>
    <property type="match status" value="1"/>
</dbReference>
<feature type="transmembrane region" description="Helical" evidence="8">
    <location>
        <begin position="176"/>
        <end position="197"/>
    </location>
</feature>
<name>A0A0D2BD99_9EURO</name>
<comment type="similarity">
    <text evidence="2 7">Belongs to the major facilitator superfamily. Sugar transporter (TC 2.A.1.1) family.</text>
</comment>
<gene>
    <name evidence="10" type="ORF">PV05_11767</name>
</gene>
<evidence type="ECO:0000259" key="9">
    <source>
        <dbReference type="PROSITE" id="PS50850"/>
    </source>
</evidence>
<feature type="transmembrane region" description="Helical" evidence="8">
    <location>
        <begin position="429"/>
        <end position="450"/>
    </location>
</feature>
<dbReference type="HOGENOM" id="CLU_001265_30_13_1"/>
<evidence type="ECO:0000256" key="2">
    <source>
        <dbReference type="ARBA" id="ARBA00010992"/>
    </source>
</evidence>
<dbReference type="AlphaFoldDB" id="A0A0D2BD99"/>
<keyword evidence="4 8" id="KW-0812">Transmembrane</keyword>
<dbReference type="InterPro" id="IPR036259">
    <property type="entry name" value="MFS_trans_sf"/>
</dbReference>
<dbReference type="Proteomes" id="UP000054342">
    <property type="component" value="Unassembled WGS sequence"/>
</dbReference>
<keyword evidence="6 8" id="KW-0472">Membrane</keyword>
<dbReference type="RefSeq" id="XP_013310735.1">
    <property type="nucleotide sequence ID" value="XM_013455281.1"/>
</dbReference>
<dbReference type="GeneID" id="25333675"/>
<dbReference type="PRINTS" id="PR00171">
    <property type="entry name" value="SUGRTRNSPORT"/>
</dbReference>
<feature type="domain" description="Major facilitator superfamily (MFS) profile" evidence="9">
    <location>
        <begin position="13"/>
        <end position="454"/>
    </location>
</feature>
<dbReference type="PANTHER" id="PTHR48022:SF11">
    <property type="entry name" value="MONOSACCHARIDE TRANSPORTER (HXT8), PUTATIVE (AFU_ORTHOLOGUE AFUA_2G08120)-RELATED"/>
    <property type="match status" value="1"/>
</dbReference>
<dbReference type="Pfam" id="PF00083">
    <property type="entry name" value="Sugar_tr"/>
    <property type="match status" value="1"/>
</dbReference>
<evidence type="ECO:0000313" key="10">
    <source>
        <dbReference type="EMBL" id="KIW50151.1"/>
    </source>
</evidence>
<comment type="subcellular location">
    <subcellularLocation>
        <location evidence="1">Membrane</location>
        <topology evidence="1">Multi-pass membrane protein</topology>
    </subcellularLocation>
</comment>
<reference evidence="10 11" key="1">
    <citation type="submission" date="2015-01" db="EMBL/GenBank/DDBJ databases">
        <title>The Genome Sequence of Exophiala xenobiotica CBS118157.</title>
        <authorList>
            <consortium name="The Broad Institute Genomics Platform"/>
            <person name="Cuomo C."/>
            <person name="de Hoog S."/>
            <person name="Gorbushina A."/>
            <person name="Stielow B."/>
            <person name="Teixiera M."/>
            <person name="Abouelleil A."/>
            <person name="Chapman S.B."/>
            <person name="Priest M."/>
            <person name="Young S.K."/>
            <person name="Wortman J."/>
            <person name="Nusbaum C."/>
            <person name="Birren B."/>
        </authorList>
    </citation>
    <scope>NUCLEOTIDE SEQUENCE [LARGE SCALE GENOMIC DNA]</scope>
    <source>
        <strain evidence="10 11">CBS 118157</strain>
    </source>
</reference>
<feature type="transmembrane region" description="Helical" evidence="8">
    <location>
        <begin position="143"/>
        <end position="164"/>
    </location>
</feature>
<dbReference type="EMBL" id="KN847323">
    <property type="protein sequence ID" value="KIW50151.1"/>
    <property type="molecule type" value="Genomic_DNA"/>
</dbReference>
<keyword evidence="5 8" id="KW-1133">Transmembrane helix</keyword>
<evidence type="ECO:0000256" key="5">
    <source>
        <dbReference type="ARBA" id="ARBA00022989"/>
    </source>
</evidence>
<dbReference type="Gene3D" id="1.20.1250.20">
    <property type="entry name" value="MFS general substrate transporter like domains"/>
    <property type="match status" value="1"/>
</dbReference>
<feature type="transmembrane region" description="Helical" evidence="8">
    <location>
        <begin position="401"/>
        <end position="417"/>
    </location>
</feature>
<feature type="transmembrane region" description="Helical" evidence="8">
    <location>
        <begin position="360"/>
        <end position="380"/>
    </location>
</feature>
<proteinExistence type="inferred from homology"/>
<organism evidence="10 11">
    <name type="scientific">Exophiala xenobiotica</name>
    <dbReference type="NCBI Taxonomy" id="348802"/>
    <lineage>
        <taxon>Eukaryota</taxon>
        <taxon>Fungi</taxon>
        <taxon>Dikarya</taxon>
        <taxon>Ascomycota</taxon>
        <taxon>Pezizomycotina</taxon>
        <taxon>Eurotiomycetes</taxon>
        <taxon>Chaetothyriomycetidae</taxon>
        <taxon>Chaetothyriales</taxon>
        <taxon>Herpotrichiellaceae</taxon>
        <taxon>Exophiala</taxon>
    </lineage>
</organism>
<evidence type="ECO:0000256" key="6">
    <source>
        <dbReference type="ARBA" id="ARBA00023136"/>
    </source>
</evidence>
<dbReference type="PROSITE" id="PS50850">
    <property type="entry name" value="MFS"/>
    <property type="match status" value="1"/>
</dbReference>
<feature type="transmembrane region" description="Helical" evidence="8">
    <location>
        <begin position="52"/>
        <end position="74"/>
    </location>
</feature>
<dbReference type="InterPro" id="IPR050360">
    <property type="entry name" value="MFS_Sugar_Transporters"/>
</dbReference>
<dbReference type="GO" id="GO:0005351">
    <property type="term" value="F:carbohydrate:proton symporter activity"/>
    <property type="evidence" value="ECO:0007669"/>
    <property type="project" value="TreeGrafter"/>
</dbReference>
<accession>A0A0D2BD99</accession>